<evidence type="ECO:0000313" key="4">
    <source>
        <dbReference type="Proteomes" id="UP000192758"/>
    </source>
</evidence>
<evidence type="ECO:0000256" key="2">
    <source>
        <dbReference type="SAM" id="MobiDB-lite"/>
    </source>
</evidence>
<proteinExistence type="predicted"/>
<keyword evidence="1" id="KW-0175">Coiled coil</keyword>
<accession>A0A1W0E8I8</accession>
<dbReference type="VEuPathDB" id="MicrosporidiaDB:EHP00_574"/>
<feature type="region of interest" description="Disordered" evidence="2">
    <location>
        <begin position="1"/>
        <end position="20"/>
    </location>
</feature>
<dbReference type="EMBL" id="MNPJ01000007">
    <property type="protein sequence ID" value="OQS55522.1"/>
    <property type="molecule type" value="Genomic_DNA"/>
</dbReference>
<dbReference type="Proteomes" id="UP000192758">
    <property type="component" value="Unassembled WGS sequence"/>
</dbReference>
<name>A0A1W0E8I8_9MICR</name>
<dbReference type="AlphaFoldDB" id="A0A1W0E8I8"/>
<comment type="caution">
    <text evidence="3">The sequence shown here is derived from an EMBL/GenBank/DDBJ whole genome shotgun (WGS) entry which is preliminary data.</text>
</comment>
<evidence type="ECO:0000256" key="1">
    <source>
        <dbReference type="SAM" id="Coils"/>
    </source>
</evidence>
<organism evidence="3 4">
    <name type="scientific">Ecytonucleospora hepatopenaei</name>
    <dbReference type="NCBI Taxonomy" id="646526"/>
    <lineage>
        <taxon>Eukaryota</taxon>
        <taxon>Fungi</taxon>
        <taxon>Fungi incertae sedis</taxon>
        <taxon>Microsporidia</taxon>
        <taxon>Enterocytozoonidae</taxon>
        <taxon>Ecytonucleospora</taxon>
    </lineage>
</organism>
<gene>
    <name evidence="3" type="ORF">EHP00_574</name>
</gene>
<dbReference type="OrthoDB" id="2195102at2759"/>
<sequence length="591" mass="70288">MSDKKEERKKRASFHPSCMKAKDDVEQNDIELHLFETQKFDGNKFIENISKKPKTLRMSIDPLQNLSLTTTNKNNKVEEGDNILHYKEKPKRSNYIDDFMYSQDIRFLDKIIISFDNNQYKNYSRSVDPRNKEWLKKCILPRIEYFKQIIKVLTSQMDKTQNKIEKKQSLINTDKVDVTKLKKLRNESRNKSKYEWYLYRKIQEMNFNKIILENEQKMTLSKAMIENEFSLCESEIKQLEEEKLSIQNELDALNQEINNTEHLIDDDIEDLKYILMEQSSKFELLCEDENNFKKKLFEHDTEKRMCKNRIRDLNVDIETLNCTIVGKNADEDQLELVKKENKLYERIFDMQITCIKPSSFVFNLGNLCFTCDLTNDGFVKEFFVKKTKTNTSFEDSVFDSYFINNFGNLMDSFLVKDGENIIENNKKEDFIKNMLITPKRYRRLSVSNKETENKESLLNTINFENTLDALMLETCNKEFNKNNESVNNCFKRNDTKKIGNFILNLLMKYNMIVLFKKEVNYLKNYCKIDSFYAKGKVYLRLYLNSFKKCLSDIDLNIDENFCLNFNKKKVANLNENLSSLKDFVIGYVENN</sequence>
<feature type="coiled-coil region" evidence="1">
    <location>
        <begin position="222"/>
        <end position="270"/>
    </location>
</feature>
<evidence type="ECO:0000313" key="3">
    <source>
        <dbReference type="EMBL" id="OQS55522.1"/>
    </source>
</evidence>
<keyword evidence="4" id="KW-1185">Reference proteome</keyword>
<evidence type="ECO:0008006" key="5">
    <source>
        <dbReference type="Google" id="ProtNLM"/>
    </source>
</evidence>
<protein>
    <recommendedName>
        <fullName evidence="5">Spc7 kinetochore protein domain-containing protein</fullName>
    </recommendedName>
</protein>
<reference evidence="3 4" key="1">
    <citation type="journal article" date="2017" name="Environ. Microbiol.">
        <title>Decay of the glycolytic pathway and adaptation to intranuclear parasitism within Enterocytozoonidae microsporidia.</title>
        <authorList>
            <person name="Wiredu Boakye D."/>
            <person name="Jaroenlak P."/>
            <person name="Prachumwat A."/>
            <person name="Williams T.A."/>
            <person name="Bateman K.S."/>
            <person name="Itsathitphaisarn O."/>
            <person name="Sritunyalucksana K."/>
            <person name="Paszkiewicz K.H."/>
            <person name="Moore K.A."/>
            <person name="Stentiford G.D."/>
            <person name="Williams B.A."/>
        </authorList>
    </citation>
    <scope>NUCLEOTIDE SEQUENCE [LARGE SCALE GENOMIC DNA]</scope>
    <source>
        <strain evidence="3 4">TH1</strain>
    </source>
</reference>